<sequence>MLWRVLLAGVAMIGLSVSANGQDAKQMVQQSVQTELAADASDHSHWIYYEVDRKPGANVKQWVAETTIGDLKRLIEKNGLIFSKGDQRKNMSNYVGDSDAQAKQLKADRHDDQQASQMLKMLPQAFLWTKTGVQGNSTILHFKPNPQFDPPTWQARVFAAMAGEMAVDNSQHRIVSLKGRMIHDVKFWHGVVGVLHSGGSFDVERRQVGGNEWSITETHIHIEGHALIFKSISEQEDDVKSKFKELPAQMSPSGAENILLAQNG</sequence>
<dbReference type="EMBL" id="OKRB01000013">
    <property type="protein sequence ID" value="SPE17775.1"/>
    <property type="molecule type" value="Genomic_DNA"/>
</dbReference>
<evidence type="ECO:0000313" key="2">
    <source>
        <dbReference type="EMBL" id="SPE17775.1"/>
    </source>
</evidence>
<proteinExistence type="predicted"/>
<reference evidence="3" key="1">
    <citation type="submission" date="2018-02" db="EMBL/GenBank/DDBJ databases">
        <authorList>
            <person name="Hausmann B."/>
        </authorList>
    </citation>
    <scope>NUCLEOTIDE SEQUENCE [LARGE SCALE GENOMIC DNA]</scope>
    <source>
        <strain evidence="3">Peat soil MAG SbA5</strain>
    </source>
</reference>
<feature type="signal peptide" evidence="1">
    <location>
        <begin position="1"/>
        <end position="21"/>
    </location>
</feature>
<name>A0A2N9L483_9BACT</name>
<feature type="chain" id="PRO_5014841524" evidence="1">
    <location>
        <begin position="22"/>
        <end position="264"/>
    </location>
</feature>
<dbReference type="Proteomes" id="UP000239735">
    <property type="component" value="Unassembled WGS sequence"/>
</dbReference>
<evidence type="ECO:0000256" key="1">
    <source>
        <dbReference type="SAM" id="SignalP"/>
    </source>
</evidence>
<gene>
    <name evidence="2" type="ORF">SBA5_110135</name>
</gene>
<evidence type="ECO:0000313" key="3">
    <source>
        <dbReference type="Proteomes" id="UP000239735"/>
    </source>
</evidence>
<dbReference type="AlphaFoldDB" id="A0A2N9L483"/>
<dbReference type="OrthoDB" id="112719at2"/>
<organism evidence="2 3">
    <name type="scientific">Candidatus Sulfuritelmatomonas gaucii</name>
    <dbReference type="NCBI Taxonomy" id="2043161"/>
    <lineage>
        <taxon>Bacteria</taxon>
        <taxon>Pseudomonadati</taxon>
        <taxon>Acidobacteriota</taxon>
        <taxon>Terriglobia</taxon>
        <taxon>Terriglobales</taxon>
        <taxon>Acidobacteriaceae</taxon>
        <taxon>Candidatus Sulfuritelmatomonas</taxon>
    </lineage>
</organism>
<protein>
    <submittedName>
        <fullName evidence="2">Uncharacterized protein</fullName>
    </submittedName>
</protein>
<accession>A0A2N9L483</accession>
<keyword evidence="1" id="KW-0732">Signal</keyword>